<keyword evidence="2" id="KW-0812">Transmembrane</keyword>
<evidence type="ECO:0000259" key="3">
    <source>
        <dbReference type="Pfam" id="PF02397"/>
    </source>
</evidence>
<sequence length="184" mass="20859">MYARHGKRIIDLSLSLLVLIVLSPLLLLLATLIAVHFGGNPFFLQWRPGKDAILFRIYKFKTLKPLVEGAPLPDQVRITKLGGFLRKTGLDELPQLVNVIRGEMSLVGPRPLLPSYIPLYTAAQNERHQVRPGITGWAQIQGRNTIGWERKMSLDIWYVHHLSFQLDMSILCQTFFQQCGGNSL</sequence>
<organism evidence="4 5">
    <name type="scientific">Dyadobacter jejuensis</name>
    <dbReference type="NCBI Taxonomy" id="1082580"/>
    <lineage>
        <taxon>Bacteria</taxon>
        <taxon>Pseudomonadati</taxon>
        <taxon>Bacteroidota</taxon>
        <taxon>Cytophagia</taxon>
        <taxon>Cytophagales</taxon>
        <taxon>Spirosomataceae</taxon>
        <taxon>Dyadobacter</taxon>
    </lineage>
</organism>
<keyword evidence="2" id="KW-1133">Transmembrane helix</keyword>
<name>A0A316AH22_9BACT</name>
<protein>
    <submittedName>
        <fullName evidence="4">Lipopolysaccharide/colanic/teichoic acid biosynthesis glycosyltransferase</fullName>
    </submittedName>
</protein>
<dbReference type="EMBL" id="QGDT01000009">
    <property type="protein sequence ID" value="PWJ56952.1"/>
    <property type="molecule type" value="Genomic_DNA"/>
</dbReference>
<gene>
    <name evidence="4" type="ORF">CLV98_10961</name>
</gene>
<dbReference type="Pfam" id="PF02397">
    <property type="entry name" value="Bac_transf"/>
    <property type="match status" value="1"/>
</dbReference>
<feature type="transmembrane region" description="Helical" evidence="2">
    <location>
        <begin position="12"/>
        <end position="37"/>
    </location>
</feature>
<feature type="domain" description="Bacterial sugar transferase" evidence="3">
    <location>
        <begin position="7"/>
        <end position="177"/>
    </location>
</feature>
<evidence type="ECO:0000256" key="2">
    <source>
        <dbReference type="SAM" id="Phobius"/>
    </source>
</evidence>
<dbReference type="GO" id="GO:0016780">
    <property type="term" value="F:phosphotransferase activity, for other substituted phosphate groups"/>
    <property type="evidence" value="ECO:0007669"/>
    <property type="project" value="TreeGrafter"/>
</dbReference>
<evidence type="ECO:0000313" key="5">
    <source>
        <dbReference type="Proteomes" id="UP000245880"/>
    </source>
</evidence>
<dbReference type="AlphaFoldDB" id="A0A316AH22"/>
<keyword evidence="2" id="KW-0472">Membrane</keyword>
<dbReference type="RefSeq" id="WP_109675789.1">
    <property type="nucleotide sequence ID" value="NZ_QGDT01000009.1"/>
</dbReference>
<keyword evidence="4" id="KW-0808">Transferase</keyword>
<dbReference type="PANTHER" id="PTHR30576:SF8">
    <property type="entry name" value="UNDECAPRENYL-PHOSPHATE GALACTOSE PHOSPHOTRANSFERASE"/>
    <property type="match status" value="1"/>
</dbReference>
<comment type="caution">
    <text evidence="4">The sequence shown here is derived from an EMBL/GenBank/DDBJ whole genome shotgun (WGS) entry which is preliminary data.</text>
</comment>
<dbReference type="Proteomes" id="UP000245880">
    <property type="component" value="Unassembled WGS sequence"/>
</dbReference>
<evidence type="ECO:0000313" key="4">
    <source>
        <dbReference type="EMBL" id="PWJ56952.1"/>
    </source>
</evidence>
<reference evidence="4 5" key="1">
    <citation type="submission" date="2018-03" db="EMBL/GenBank/DDBJ databases">
        <title>Genomic Encyclopedia of Archaeal and Bacterial Type Strains, Phase II (KMG-II): from individual species to whole genera.</title>
        <authorList>
            <person name="Goeker M."/>
        </authorList>
    </citation>
    <scope>NUCLEOTIDE SEQUENCE [LARGE SCALE GENOMIC DNA]</scope>
    <source>
        <strain evidence="4 5">DSM 100346</strain>
    </source>
</reference>
<keyword evidence="5" id="KW-1185">Reference proteome</keyword>
<proteinExistence type="inferred from homology"/>
<dbReference type="InterPro" id="IPR003362">
    <property type="entry name" value="Bact_transf"/>
</dbReference>
<comment type="similarity">
    <text evidence="1">Belongs to the bacterial sugar transferase family.</text>
</comment>
<accession>A0A316AH22</accession>
<dbReference type="OrthoDB" id="9774190at2"/>
<evidence type="ECO:0000256" key="1">
    <source>
        <dbReference type="ARBA" id="ARBA00006464"/>
    </source>
</evidence>
<dbReference type="PANTHER" id="PTHR30576">
    <property type="entry name" value="COLANIC BIOSYNTHESIS UDP-GLUCOSE LIPID CARRIER TRANSFERASE"/>
    <property type="match status" value="1"/>
</dbReference>